<protein>
    <submittedName>
        <fullName evidence="4">Acyl carrier protein</fullName>
    </submittedName>
</protein>
<evidence type="ECO:0000256" key="2">
    <source>
        <dbReference type="ARBA" id="ARBA00022553"/>
    </source>
</evidence>
<dbReference type="RefSeq" id="WP_237379182.1">
    <property type="nucleotide sequence ID" value="NZ_CP071793.1"/>
</dbReference>
<dbReference type="PROSITE" id="PS50075">
    <property type="entry name" value="CARRIER"/>
    <property type="match status" value="1"/>
</dbReference>
<evidence type="ECO:0000313" key="4">
    <source>
        <dbReference type="EMBL" id="QTD49551.1"/>
    </source>
</evidence>
<dbReference type="InterPro" id="IPR009081">
    <property type="entry name" value="PP-bd_ACP"/>
</dbReference>
<sequence>MSARADIERDLKELIVKTLMLEDVTADDIETDQPLFEDAGLGLDSIDALELGMAIAKTYKIKLSQDPDENKEYFTNVGTLAAFVSEKLATTGEAS</sequence>
<dbReference type="NCBIfam" id="NF006617">
    <property type="entry name" value="PRK09184.1"/>
    <property type="match status" value="1"/>
</dbReference>
<dbReference type="EMBL" id="CP071793">
    <property type="protein sequence ID" value="QTD49551.1"/>
    <property type="molecule type" value="Genomic_DNA"/>
</dbReference>
<evidence type="ECO:0000256" key="1">
    <source>
        <dbReference type="ARBA" id="ARBA00022450"/>
    </source>
</evidence>
<dbReference type="InterPro" id="IPR006162">
    <property type="entry name" value="Ppantetheine_attach_site"/>
</dbReference>
<evidence type="ECO:0000313" key="5">
    <source>
        <dbReference type="Proteomes" id="UP000663929"/>
    </source>
</evidence>
<evidence type="ECO:0000259" key="3">
    <source>
        <dbReference type="PROSITE" id="PS50075"/>
    </source>
</evidence>
<dbReference type="AlphaFoldDB" id="A0A8A4TKZ8"/>
<keyword evidence="2" id="KW-0597">Phosphoprotein</keyword>
<keyword evidence="5" id="KW-1185">Reference proteome</keyword>
<proteinExistence type="predicted"/>
<dbReference type="SUPFAM" id="SSF47336">
    <property type="entry name" value="ACP-like"/>
    <property type="match status" value="1"/>
</dbReference>
<dbReference type="KEGG" id="scor:J3U87_28525"/>
<dbReference type="Pfam" id="PF00550">
    <property type="entry name" value="PP-binding"/>
    <property type="match status" value="1"/>
</dbReference>
<accession>A0A8A4TKZ8</accession>
<organism evidence="4 5">
    <name type="scientific">Sulfidibacter corallicola</name>
    <dbReference type="NCBI Taxonomy" id="2818388"/>
    <lineage>
        <taxon>Bacteria</taxon>
        <taxon>Pseudomonadati</taxon>
        <taxon>Acidobacteriota</taxon>
        <taxon>Holophagae</taxon>
        <taxon>Acanthopleuribacterales</taxon>
        <taxon>Acanthopleuribacteraceae</taxon>
        <taxon>Sulfidibacter</taxon>
    </lineage>
</organism>
<reference evidence="4" key="1">
    <citation type="submission" date="2021-03" db="EMBL/GenBank/DDBJ databases">
        <title>Acanthopleuribacteraceae sp. M133.</title>
        <authorList>
            <person name="Wang G."/>
        </authorList>
    </citation>
    <scope>NUCLEOTIDE SEQUENCE</scope>
    <source>
        <strain evidence="4">M133</strain>
    </source>
</reference>
<keyword evidence="1" id="KW-0596">Phosphopantetheine</keyword>
<feature type="domain" description="Carrier" evidence="3">
    <location>
        <begin position="2"/>
        <end position="88"/>
    </location>
</feature>
<dbReference type="PROSITE" id="PS00012">
    <property type="entry name" value="PHOSPHOPANTETHEINE"/>
    <property type="match status" value="1"/>
</dbReference>
<dbReference type="Proteomes" id="UP000663929">
    <property type="component" value="Chromosome"/>
</dbReference>
<dbReference type="Gene3D" id="1.10.1200.10">
    <property type="entry name" value="ACP-like"/>
    <property type="match status" value="1"/>
</dbReference>
<name>A0A8A4TKZ8_SULCO</name>
<dbReference type="InterPro" id="IPR036736">
    <property type="entry name" value="ACP-like_sf"/>
</dbReference>
<gene>
    <name evidence="4" type="ORF">J3U87_28525</name>
</gene>